<dbReference type="EMBL" id="BAAAMY010000004">
    <property type="protein sequence ID" value="GAA1915142.1"/>
    <property type="molecule type" value="Genomic_DNA"/>
</dbReference>
<gene>
    <name evidence="2" type="ORF">GCM10009737_15690</name>
</gene>
<reference evidence="2 3" key="1">
    <citation type="journal article" date="2019" name="Int. J. Syst. Evol. Microbiol.">
        <title>The Global Catalogue of Microorganisms (GCM) 10K type strain sequencing project: providing services to taxonomists for standard genome sequencing and annotation.</title>
        <authorList>
            <consortium name="The Broad Institute Genomics Platform"/>
            <consortium name="The Broad Institute Genome Sequencing Center for Infectious Disease"/>
            <person name="Wu L."/>
            <person name="Ma J."/>
        </authorList>
    </citation>
    <scope>NUCLEOTIDE SEQUENCE [LARGE SCALE GENOMIC DNA]</scope>
    <source>
        <strain evidence="2 3">JCM 14046</strain>
    </source>
</reference>
<feature type="signal peptide" evidence="1">
    <location>
        <begin position="1"/>
        <end position="26"/>
    </location>
</feature>
<name>A0ABN2PA81_9ACTN</name>
<evidence type="ECO:0000256" key="1">
    <source>
        <dbReference type="SAM" id="SignalP"/>
    </source>
</evidence>
<dbReference type="Proteomes" id="UP001501612">
    <property type="component" value="Unassembled WGS sequence"/>
</dbReference>
<evidence type="ECO:0008006" key="4">
    <source>
        <dbReference type="Google" id="ProtNLM"/>
    </source>
</evidence>
<comment type="caution">
    <text evidence="2">The sequence shown here is derived from an EMBL/GenBank/DDBJ whole genome shotgun (WGS) entry which is preliminary data.</text>
</comment>
<evidence type="ECO:0000313" key="2">
    <source>
        <dbReference type="EMBL" id="GAA1915142.1"/>
    </source>
</evidence>
<keyword evidence="3" id="KW-1185">Reference proteome</keyword>
<organism evidence="2 3">
    <name type="scientific">Nocardioides lentus</name>
    <dbReference type="NCBI Taxonomy" id="338077"/>
    <lineage>
        <taxon>Bacteria</taxon>
        <taxon>Bacillati</taxon>
        <taxon>Actinomycetota</taxon>
        <taxon>Actinomycetes</taxon>
        <taxon>Propionibacteriales</taxon>
        <taxon>Nocardioidaceae</taxon>
        <taxon>Nocardioides</taxon>
    </lineage>
</organism>
<feature type="chain" id="PRO_5047316707" description="Secreted protein" evidence="1">
    <location>
        <begin position="27"/>
        <end position="517"/>
    </location>
</feature>
<dbReference type="RefSeq" id="WP_344005859.1">
    <property type="nucleotide sequence ID" value="NZ_BAAAMY010000004.1"/>
</dbReference>
<proteinExistence type="predicted"/>
<sequence>MKIILRSPRRTAATLAAGLVVALAPAAVPVLSSASEAEPDPACSAAELKQLRSAADRFAAGCEQLPEAYGEMDDSDAENTQPGRIASRNMSLVANRPKTGAFAPETSYNSDLAFKDDYAFAGNYNGFMVYDIKNPRNPQPVTQVVCPGAQGDVSVFKNLLVVSVDSRRSDSTCDSTASPNPPAGGTLTDYWEGIRVYNIKDPANPRYVAAVETQCGSHTHSLAPSQDGTRLYAYVSSYSPSAALADCQPPHDKISVVEIPVGKAFNASVVSTPVLFPEGGNPGGTNEDGNNYSATSGCHDITTYPSKNIAAGACMGDGILMDIKNRKQPKVTETVQDTKNFAFWHSATFNNAGTKVVFTDELGGGGAATCNPEIGSTRGANGIYNINKAGDLVFQSYYKMPRTQTNEENCVAHNGSLIPVEGRDIMVQAWYQGGISVYEFTDSKKPREIAWFDRGPLTTPEQGLALGGSWSAYWHNGHVYSNDIQKGLDVLDISARAVQDAKSVRQGTNNPQAQTSY</sequence>
<protein>
    <recommendedName>
        <fullName evidence="4">Secreted protein</fullName>
    </recommendedName>
</protein>
<dbReference type="SUPFAM" id="SSF75011">
    <property type="entry name" value="3-carboxy-cis,cis-mucoante lactonizing enzyme"/>
    <property type="match status" value="1"/>
</dbReference>
<accession>A0ABN2PA81</accession>
<evidence type="ECO:0000313" key="3">
    <source>
        <dbReference type="Proteomes" id="UP001501612"/>
    </source>
</evidence>
<keyword evidence="1" id="KW-0732">Signal</keyword>